<accession>A0AAV2DBL8</accession>
<reference evidence="2 3" key="1">
    <citation type="submission" date="2024-04" db="EMBL/GenBank/DDBJ databases">
        <authorList>
            <person name="Fracassetti M."/>
        </authorList>
    </citation>
    <scope>NUCLEOTIDE SEQUENCE [LARGE SCALE GENOMIC DNA]</scope>
</reference>
<feature type="region of interest" description="Disordered" evidence="1">
    <location>
        <begin position="1"/>
        <end position="51"/>
    </location>
</feature>
<feature type="region of interest" description="Disordered" evidence="1">
    <location>
        <begin position="71"/>
        <end position="129"/>
    </location>
</feature>
<evidence type="ECO:0000313" key="3">
    <source>
        <dbReference type="Proteomes" id="UP001497516"/>
    </source>
</evidence>
<feature type="compositionally biased region" description="Basic and acidic residues" evidence="1">
    <location>
        <begin position="102"/>
        <end position="116"/>
    </location>
</feature>
<gene>
    <name evidence="2" type="ORF">LTRI10_LOCUS13165</name>
</gene>
<organism evidence="2 3">
    <name type="scientific">Linum trigynum</name>
    <dbReference type="NCBI Taxonomy" id="586398"/>
    <lineage>
        <taxon>Eukaryota</taxon>
        <taxon>Viridiplantae</taxon>
        <taxon>Streptophyta</taxon>
        <taxon>Embryophyta</taxon>
        <taxon>Tracheophyta</taxon>
        <taxon>Spermatophyta</taxon>
        <taxon>Magnoliopsida</taxon>
        <taxon>eudicotyledons</taxon>
        <taxon>Gunneridae</taxon>
        <taxon>Pentapetalae</taxon>
        <taxon>rosids</taxon>
        <taxon>fabids</taxon>
        <taxon>Malpighiales</taxon>
        <taxon>Linaceae</taxon>
        <taxon>Linum</taxon>
    </lineage>
</organism>
<protein>
    <submittedName>
        <fullName evidence="2">Uncharacterized protein</fullName>
    </submittedName>
</protein>
<keyword evidence="3" id="KW-1185">Reference proteome</keyword>
<dbReference type="EMBL" id="OZ034815">
    <property type="protein sequence ID" value="CAL1371081.1"/>
    <property type="molecule type" value="Genomic_DNA"/>
</dbReference>
<evidence type="ECO:0000256" key="1">
    <source>
        <dbReference type="SAM" id="MobiDB-lite"/>
    </source>
</evidence>
<sequence>MEIGGLGEDGGAEPQDQGTEMTKEAEEHDGKGSPRKDGNAQAEGAPLTKEELLQIIESQDHALEILKKEVEALKRNGGDPNTPGAKRKERDEEGEGASSLMRRTEEMGHLTRHLESDYDEYNGWAQRRA</sequence>
<dbReference type="Proteomes" id="UP001497516">
    <property type="component" value="Chromosome 2"/>
</dbReference>
<dbReference type="AlphaFoldDB" id="A0AAV2DBL8"/>
<evidence type="ECO:0000313" key="2">
    <source>
        <dbReference type="EMBL" id="CAL1371081.1"/>
    </source>
</evidence>
<proteinExistence type="predicted"/>
<feature type="compositionally biased region" description="Basic and acidic residues" evidence="1">
    <location>
        <begin position="21"/>
        <end position="38"/>
    </location>
</feature>
<name>A0AAV2DBL8_9ROSI</name>